<dbReference type="Proteomes" id="UP000325395">
    <property type="component" value="Unassembled WGS sequence"/>
</dbReference>
<gene>
    <name evidence="1" type="ORF">BDV36DRAFT_250154</name>
</gene>
<evidence type="ECO:0000313" key="2">
    <source>
        <dbReference type="Proteomes" id="UP000325395"/>
    </source>
</evidence>
<organism evidence="1 2">
    <name type="scientific">Aspergillus pseudocaelatus</name>
    <dbReference type="NCBI Taxonomy" id="1825620"/>
    <lineage>
        <taxon>Eukaryota</taxon>
        <taxon>Fungi</taxon>
        <taxon>Dikarya</taxon>
        <taxon>Ascomycota</taxon>
        <taxon>Pezizomycotina</taxon>
        <taxon>Eurotiomycetes</taxon>
        <taxon>Eurotiomycetidae</taxon>
        <taxon>Eurotiales</taxon>
        <taxon>Aspergillaceae</taxon>
        <taxon>Aspergillus</taxon>
        <taxon>Aspergillus subgen. Circumdati</taxon>
    </lineage>
</organism>
<sequence>MKASRMTHSLSLLSEISSGVGCSPRCSRVFGSSRTCFVAVDLPEPGFPVIQKMLFCSLPWSHFLSDVIPGALIESVPLLCASASYSHSRVPLVEFTISSFR</sequence>
<protein>
    <recommendedName>
        <fullName evidence="3">Secreted protein</fullName>
    </recommendedName>
</protein>
<evidence type="ECO:0008006" key="3">
    <source>
        <dbReference type="Google" id="ProtNLM"/>
    </source>
</evidence>
<evidence type="ECO:0000313" key="1">
    <source>
        <dbReference type="EMBL" id="KAE8420142.1"/>
    </source>
</evidence>
<dbReference type="EMBL" id="ML735711">
    <property type="protein sequence ID" value="KAE8420142.1"/>
    <property type="molecule type" value="Genomic_DNA"/>
</dbReference>
<proteinExistence type="predicted"/>
<name>A0ABQ6WSQ6_9EURO</name>
<reference evidence="1 2" key="1">
    <citation type="submission" date="2019-04" db="EMBL/GenBank/DDBJ databases">
        <authorList>
            <consortium name="DOE Joint Genome Institute"/>
            <person name="Mondo S."/>
            <person name="Kjaerbolling I."/>
            <person name="Vesth T."/>
            <person name="Frisvad J.C."/>
            <person name="Nybo J.L."/>
            <person name="Theobald S."/>
            <person name="Kildgaard S."/>
            <person name="Isbrandt T."/>
            <person name="Kuo A."/>
            <person name="Sato A."/>
            <person name="Lyhne E.K."/>
            <person name="Kogle M.E."/>
            <person name="Wiebenga A."/>
            <person name="Kun R.S."/>
            <person name="Lubbers R.J."/>
            <person name="Makela M.R."/>
            <person name="Barry K."/>
            <person name="Chovatia M."/>
            <person name="Clum A."/>
            <person name="Daum C."/>
            <person name="Haridas S."/>
            <person name="He G."/>
            <person name="LaButti K."/>
            <person name="Lipzen A."/>
            <person name="Riley R."/>
            <person name="Salamov A."/>
            <person name="Simmons B.A."/>
            <person name="Magnuson J.K."/>
            <person name="Henrissat B."/>
            <person name="Mortensen U.H."/>
            <person name="Larsen T.O."/>
            <person name="Devries R.P."/>
            <person name="Grigoriev I.V."/>
            <person name="Machida M."/>
            <person name="Baker S.E."/>
            <person name="Andersen M.R."/>
            <person name="Cantor M.N."/>
            <person name="Hua S.X."/>
        </authorList>
    </citation>
    <scope>NUCLEOTIDE SEQUENCE [LARGE SCALE GENOMIC DNA]</scope>
    <source>
        <strain evidence="1 2">CBS 117616</strain>
    </source>
</reference>
<keyword evidence="2" id="KW-1185">Reference proteome</keyword>
<accession>A0ABQ6WSQ6</accession>